<dbReference type="HOGENOM" id="CLU_723716_0_0_1"/>
<evidence type="ECO:0000259" key="1">
    <source>
        <dbReference type="Pfam" id="PF00004"/>
    </source>
</evidence>
<proteinExistence type="predicted"/>
<organism evidence="2 3">
    <name type="scientific">Glarea lozoyensis (strain ATCC 20868 / MF5171)</name>
    <dbReference type="NCBI Taxonomy" id="1116229"/>
    <lineage>
        <taxon>Eukaryota</taxon>
        <taxon>Fungi</taxon>
        <taxon>Dikarya</taxon>
        <taxon>Ascomycota</taxon>
        <taxon>Pezizomycotina</taxon>
        <taxon>Leotiomycetes</taxon>
        <taxon>Helotiales</taxon>
        <taxon>Helotiaceae</taxon>
        <taxon>Glarea</taxon>
    </lineage>
</organism>
<dbReference type="Pfam" id="PF00004">
    <property type="entry name" value="AAA"/>
    <property type="match status" value="1"/>
</dbReference>
<name>S3DES7_GLAL2</name>
<evidence type="ECO:0000313" key="2">
    <source>
        <dbReference type="EMBL" id="EPE36902.1"/>
    </source>
</evidence>
<accession>S3DES7</accession>
<dbReference type="Gene3D" id="3.40.50.300">
    <property type="entry name" value="P-loop containing nucleotide triphosphate hydrolases"/>
    <property type="match status" value="1"/>
</dbReference>
<evidence type="ECO:0000313" key="3">
    <source>
        <dbReference type="Proteomes" id="UP000016922"/>
    </source>
</evidence>
<reference evidence="2 3" key="1">
    <citation type="journal article" date="2013" name="BMC Genomics">
        <title>Genomics-driven discovery of the pneumocandin biosynthetic gene cluster in the fungus Glarea lozoyensis.</title>
        <authorList>
            <person name="Chen L."/>
            <person name="Yue Q."/>
            <person name="Zhang X."/>
            <person name="Xiang M."/>
            <person name="Wang C."/>
            <person name="Li S."/>
            <person name="Che Y."/>
            <person name="Ortiz-Lopez F.J."/>
            <person name="Bills G.F."/>
            <person name="Liu X."/>
            <person name="An Z."/>
        </authorList>
    </citation>
    <scope>NUCLEOTIDE SEQUENCE [LARGE SCALE GENOMIC DNA]</scope>
    <source>
        <strain evidence="3">ATCC 20868 / MF5171</strain>
    </source>
</reference>
<dbReference type="RefSeq" id="XP_008076217.1">
    <property type="nucleotide sequence ID" value="XM_008078026.1"/>
</dbReference>
<dbReference type="GeneID" id="19468113"/>
<protein>
    <submittedName>
        <fullName evidence="2">p-loop containing nucleoside triphosphate hydrolase</fullName>
    </submittedName>
</protein>
<dbReference type="PANTHER" id="PTHR46411">
    <property type="entry name" value="FAMILY ATPASE, PUTATIVE-RELATED"/>
    <property type="match status" value="1"/>
</dbReference>
<dbReference type="PANTHER" id="PTHR46411:SF2">
    <property type="entry name" value="AAA+ ATPASE DOMAIN-CONTAINING PROTEIN"/>
    <property type="match status" value="1"/>
</dbReference>
<dbReference type="SUPFAM" id="SSF52540">
    <property type="entry name" value="P-loop containing nucleoside triphosphate hydrolases"/>
    <property type="match status" value="1"/>
</dbReference>
<dbReference type="eggNOG" id="KOG0742">
    <property type="taxonomic scope" value="Eukaryota"/>
</dbReference>
<sequence>MSPVHEEEKLLVVSERLTEAIRMILKSKSEFADLLDLFESAGAELPSPFVAAQQLKLMIDYIYENYGLEYDSADASFQRSCVSGPYIKYLFKPGDVLVQGIGADRNGYMLKTWPRLNSLGEEGLKATGKDNRQSEWSLEVSSWSFNGSFKRINSRLTLSVDDSDKIEHAIKELNIRPIKYASREDVKTLQKRGEMFWKCRERHFVSYQERGRGDLHSASSSEERFMIDLKTFRDLHPEEEKNKFDENVSFSESFDKNAMAQERPPDPSFLYLLPQKIIGYNMRRRKWVKLNADWLSKVIWDKKAFQKLVLEQKTKDLIEALIVSQISAEKSTDLISGKGNGLILLLHGGPGTGKNLTAESVAEIAEKPLYRVTCGDIGLEPEEVEQYLNSVLGLGKIWSYVVLLDETNVFLEERSMSDVKRNALVSVFFCVYWNTTMES</sequence>
<dbReference type="GO" id="GO:0016887">
    <property type="term" value="F:ATP hydrolysis activity"/>
    <property type="evidence" value="ECO:0007669"/>
    <property type="project" value="InterPro"/>
</dbReference>
<keyword evidence="2" id="KW-0378">Hydrolase</keyword>
<dbReference type="KEGG" id="glz:GLAREA_09065"/>
<dbReference type="EMBL" id="KE145352">
    <property type="protein sequence ID" value="EPE36902.1"/>
    <property type="molecule type" value="Genomic_DNA"/>
</dbReference>
<gene>
    <name evidence="2" type="ORF">GLAREA_09065</name>
</gene>
<dbReference type="InterPro" id="IPR003959">
    <property type="entry name" value="ATPase_AAA_core"/>
</dbReference>
<dbReference type="OrthoDB" id="10042665at2759"/>
<dbReference type="Proteomes" id="UP000016922">
    <property type="component" value="Unassembled WGS sequence"/>
</dbReference>
<dbReference type="AlphaFoldDB" id="S3DES7"/>
<dbReference type="InterPro" id="IPR027417">
    <property type="entry name" value="P-loop_NTPase"/>
</dbReference>
<feature type="domain" description="ATPase AAA-type core" evidence="1">
    <location>
        <begin position="344"/>
        <end position="422"/>
    </location>
</feature>
<dbReference type="GO" id="GO:0005524">
    <property type="term" value="F:ATP binding"/>
    <property type="evidence" value="ECO:0007669"/>
    <property type="project" value="InterPro"/>
</dbReference>
<keyword evidence="3" id="KW-1185">Reference proteome</keyword>